<dbReference type="EMBL" id="CP032342">
    <property type="protein sequence ID" value="QCO12817.1"/>
    <property type="molecule type" value="Genomic_DNA"/>
</dbReference>
<dbReference type="Pfam" id="PF24203">
    <property type="entry name" value="Phage_ProQ_C_like"/>
    <property type="match status" value="1"/>
</dbReference>
<sequence>MAKLEVGQKLVLDFIGGEVEGVITKVGRKWANVATPSVRHAREDMRIDMEDLRVYVPNRENSICRAFLTAGDRNRILSEERARIEAEDAWLDFKRALGYRYGLPSGLSASAIRQAAALLGLELPKRASAGAPDSKGGDHG</sequence>
<proteinExistence type="predicted"/>
<accession>A0A4D8QQW1</accession>
<dbReference type="RefSeq" id="WP_105217755.1">
    <property type="nucleotide sequence ID" value="NZ_CP032342.1"/>
</dbReference>
<evidence type="ECO:0000313" key="3">
    <source>
        <dbReference type="Proteomes" id="UP000298774"/>
    </source>
</evidence>
<evidence type="ECO:0000313" key="2">
    <source>
        <dbReference type="EMBL" id="QCO12817.1"/>
    </source>
</evidence>
<dbReference type="Proteomes" id="UP001277471">
    <property type="component" value="Unassembled WGS sequence"/>
</dbReference>
<reference evidence="1 4" key="2">
    <citation type="submission" date="2023-11" db="EMBL/GenBank/DDBJ databases">
        <title>MicrobeMod: A computational toolkit for identifying prokaryotic methylation and restriction-modification with nanopore sequencing.</title>
        <authorList>
            <person name="Crits-Christoph A."/>
            <person name="Kang S.C."/>
            <person name="Lee H."/>
            <person name="Ostrov N."/>
        </authorList>
    </citation>
    <scope>NUCLEOTIDE SEQUENCE [LARGE SCALE GENOMIC DNA]</scope>
    <source>
        <strain evidence="1 4">ATCC 29145</strain>
    </source>
</reference>
<protein>
    <submittedName>
        <fullName evidence="2">Uncharacterized protein</fullName>
    </submittedName>
</protein>
<dbReference type="AlphaFoldDB" id="A0A4D8QQW1"/>
<dbReference type="EMBL" id="JAWXYC010000001">
    <property type="protein sequence ID" value="MDX5949764.1"/>
    <property type="molecule type" value="Genomic_DNA"/>
</dbReference>
<geneLocation type="plasmid" evidence="2 3">
    <name>p3</name>
</geneLocation>
<dbReference type="Proteomes" id="UP000298774">
    <property type="component" value="Plasmid p3"/>
</dbReference>
<dbReference type="GeneID" id="56447836"/>
<evidence type="ECO:0000313" key="1">
    <source>
        <dbReference type="EMBL" id="MDX5949764.1"/>
    </source>
</evidence>
<keyword evidence="2" id="KW-0614">Plasmid</keyword>
<gene>
    <name evidence="2" type="ORF">D3868_27810</name>
    <name evidence="1" type="ORF">SIM66_00880</name>
</gene>
<reference evidence="2 3" key="1">
    <citation type="submission" date="2018-09" db="EMBL/GenBank/DDBJ databases">
        <title>Whole genome based analysis of evolution and adaptive divergence in Indian and Brazilian strains of Azospirillum brasilense.</title>
        <authorList>
            <person name="Singh C."/>
            <person name="Tripathi A.K."/>
        </authorList>
    </citation>
    <scope>NUCLEOTIDE SEQUENCE [LARGE SCALE GENOMIC DNA]</scope>
    <source>
        <strain evidence="2 3">MTCC4038</strain>
        <plasmid evidence="2 3">p3</plasmid>
    </source>
</reference>
<name>A0A4D8QQW1_AZOBR</name>
<organism evidence="2 3">
    <name type="scientific">Azospirillum brasilense</name>
    <dbReference type="NCBI Taxonomy" id="192"/>
    <lineage>
        <taxon>Bacteria</taxon>
        <taxon>Pseudomonadati</taxon>
        <taxon>Pseudomonadota</taxon>
        <taxon>Alphaproteobacteria</taxon>
        <taxon>Rhodospirillales</taxon>
        <taxon>Azospirillaceae</taxon>
        <taxon>Azospirillum</taxon>
    </lineage>
</organism>
<evidence type="ECO:0000313" key="4">
    <source>
        <dbReference type="Proteomes" id="UP001277471"/>
    </source>
</evidence>
<keyword evidence="4" id="KW-1185">Reference proteome</keyword>
<dbReference type="InterPro" id="IPR056982">
    <property type="entry name" value="Phage_ProQ_C-like"/>
</dbReference>